<feature type="transmembrane region" description="Helical" evidence="1">
    <location>
        <begin position="59"/>
        <end position="77"/>
    </location>
</feature>
<feature type="transmembrane region" description="Helical" evidence="1">
    <location>
        <begin position="16"/>
        <end position="39"/>
    </location>
</feature>
<evidence type="ECO:0000313" key="3">
    <source>
        <dbReference type="Proteomes" id="UP000763557"/>
    </source>
</evidence>
<protein>
    <submittedName>
        <fullName evidence="2">ABC-2 type transport system permease protein</fullName>
    </submittedName>
</protein>
<accession>A0ABX2F120</accession>
<comment type="caution">
    <text evidence="2">The sequence shown here is derived from an EMBL/GenBank/DDBJ whole genome shotgun (WGS) entry which is preliminary data.</text>
</comment>
<feature type="transmembrane region" description="Helical" evidence="1">
    <location>
        <begin position="168"/>
        <end position="189"/>
    </location>
</feature>
<feature type="transmembrane region" description="Helical" evidence="1">
    <location>
        <begin position="222"/>
        <end position="243"/>
    </location>
</feature>
<evidence type="ECO:0000313" key="2">
    <source>
        <dbReference type="EMBL" id="NRN65005.1"/>
    </source>
</evidence>
<sequence length="250" mass="26715">MTNLIRAELLRVTRSMWLVAAIAVVACVGWGVLQVVVFMTPETVNERSVNSAYSMAQQGYVFAMILGIIVVTGEYRHHTITWAFLVTPRRGHVITAKLLASGVIGLALGVAAALVTSPVAAALLSFYDYPVWTPDVPFVLLGSVVSTVLWCLFGAALGALVRNMVAAITAAFVWFFYLEWALVMLVPAVGRWTPTGAGKAVSGWTRDALSSGPFAAGDLLPMWAGGLLMISYAVTAAVAARLINVRRDVT</sequence>
<evidence type="ECO:0000256" key="1">
    <source>
        <dbReference type="SAM" id="Phobius"/>
    </source>
</evidence>
<keyword evidence="3" id="KW-1185">Reference proteome</keyword>
<feature type="transmembrane region" description="Helical" evidence="1">
    <location>
        <begin position="138"/>
        <end position="161"/>
    </location>
</feature>
<dbReference type="PROSITE" id="PS51257">
    <property type="entry name" value="PROKAR_LIPOPROTEIN"/>
    <property type="match status" value="1"/>
</dbReference>
<gene>
    <name evidence="2" type="ORF">GC106_22110</name>
</gene>
<organism evidence="2 3">
    <name type="scientific">Kibdelosporangium persicum</name>
    <dbReference type="NCBI Taxonomy" id="2698649"/>
    <lineage>
        <taxon>Bacteria</taxon>
        <taxon>Bacillati</taxon>
        <taxon>Actinomycetota</taxon>
        <taxon>Actinomycetes</taxon>
        <taxon>Pseudonocardiales</taxon>
        <taxon>Pseudonocardiaceae</taxon>
        <taxon>Kibdelosporangium</taxon>
    </lineage>
</organism>
<keyword evidence="1" id="KW-0472">Membrane</keyword>
<keyword evidence="1" id="KW-1133">Transmembrane helix</keyword>
<reference evidence="2 3" key="1">
    <citation type="submission" date="2020-01" db="EMBL/GenBank/DDBJ databases">
        <title>Kibdelosporangium persica a novel Actinomycetes from a hot desert in Iran.</title>
        <authorList>
            <person name="Safaei N."/>
            <person name="Zaburannyi N."/>
            <person name="Mueller R."/>
            <person name="Wink J."/>
        </authorList>
    </citation>
    <scope>NUCLEOTIDE SEQUENCE [LARGE SCALE GENOMIC DNA]</scope>
    <source>
        <strain evidence="2 3">4NS15</strain>
    </source>
</reference>
<keyword evidence="1" id="KW-0812">Transmembrane</keyword>
<feature type="transmembrane region" description="Helical" evidence="1">
    <location>
        <begin position="98"/>
        <end position="126"/>
    </location>
</feature>
<dbReference type="Proteomes" id="UP000763557">
    <property type="component" value="Unassembled WGS sequence"/>
</dbReference>
<dbReference type="EMBL" id="JAAATY010000005">
    <property type="protein sequence ID" value="NRN65005.1"/>
    <property type="molecule type" value="Genomic_DNA"/>
</dbReference>
<name>A0ABX2F120_9PSEU</name>
<dbReference type="RefSeq" id="WP_173128204.1">
    <property type="nucleotide sequence ID" value="NZ_CBCSGW010000040.1"/>
</dbReference>
<proteinExistence type="predicted"/>